<dbReference type="EMBL" id="AHKC01013531">
    <property type="protein sequence ID" value="EKF29314.1"/>
    <property type="molecule type" value="Genomic_DNA"/>
</dbReference>
<accession>K2MUA7</accession>
<evidence type="ECO:0000313" key="1">
    <source>
        <dbReference type="EMBL" id="EKF29314.1"/>
    </source>
</evidence>
<dbReference type="AlphaFoldDB" id="K2MUA7"/>
<protein>
    <submittedName>
        <fullName evidence="1">Uncharacterized protein</fullName>
    </submittedName>
</protein>
<comment type="caution">
    <text evidence="1">The sequence shown here is derived from an EMBL/GenBank/DDBJ whole genome shotgun (WGS) entry which is preliminary data.</text>
</comment>
<proteinExistence type="predicted"/>
<keyword evidence="2" id="KW-1185">Reference proteome</keyword>
<dbReference type="Proteomes" id="UP000007350">
    <property type="component" value="Unassembled WGS sequence"/>
</dbReference>
<reference evidence="1 2" key="1">
    <citation type="journal article" date="2012" name="BMC Genomics">
        <title>Comparative genomic analysis of human infective Trypanosoma cruzi lineages with the bat-restricted subspecies T. cruzi marinkellei.</title>
        <authorList>
            <person name="Franzen O."/>
            <person name="Talavera-Lopez C."/>
            <person name="Ochaya S."/>
            <person name="Butler C.E."/>
            <person name="Messenger L.A."/>
            <person name="Lewis M.D."/>
            <person name="Llewellyn M.S."/>
            <person name="Marinkelle C.J."/>
            <person name="Tyler K.M."/>
            <person name="Miles M.A."/>
            <person name="Andersson B."/>
        </authorList>
    </citation>
    <scope>NUCLEOTIDE SEQUENCE [LARGE SCALE GENOMIC DNA]</scope>
    <source>
        <strain evidence="1 2">B7</strain>
    </source>
</reference>
<name>K2MUA7_TRYCR</name>
<evidence type="ECO:0000313" key="2">
    <source>
        <dbReference type="Proteomes" id="UP000007350"/>
    </source>
</evidence>
<sequence length="65" mass="6706">MSYSSCLPKSTVSGFLSRLSAGLLSLGFSLSSPFGLAPASAGFFPCLRAGGPSSVFFSCNKDNYN</sequence>
<gene>
    <name evidence="1" type="ORF">MOQ_006909</name>
</gene>
<organism evidence="1 2">
    <name type="scientific">Trypanosoma cruzi marinkellei</name>
    <dbReference type="NCBI Taxonomy" id="85056"/>
    <lineage>
        <taxon>Eukaryota</taxon>
        <taxon>Discoba</taxon>
        <taxon>Euglenozoa</taxon>
        <taxon>Kinetoplastea</taxon>
        <taxon>Metakinetoplastina</taxon>
        <taxon>Trypanosomatida</taxon>
        <taxon>Trypanosomatidae</taxon>
        <taxon>Trypanosoma</taxon>
        <taxon>Schizotrypanum</taxon>
    </lineage>
</organism>